<evidence type="ECO:0000313" key="10">
    <source>
        <dbReference type="Proteomes" id="UP000601171"/>
    </source>
</evidence>
<evidence type="ECO:0000256" key="5">
    <source>
        <dbReference type="ARBA" id="ARBA00022960"/>
    </source>
</evidence>
<evidence type="ECO:0000256" key="8">
    <source>
        <dbReference type="SAM" id="Phobius"/>
    </source>
</evidence>
<keyword evidence="4 8" id="KW-0812">Transmembrane</keyword>
<feature type="transmembrane region" description="Helical" evidence="8">
    <location>
        <begin position="98"/>
        <end position="120"/>
    </location>
</feature>
<accession>A0A926EWJ7</accession>
<dbReference type="InterPro" id="IPR017225">
    <property type="entry name" value="Cell_shape_determin_MreD_prd"/>
</dbReference>
<evidence type="ECO:0000256" key="1">
    <source>
        <dbReference type="ARBA" id="ARBA00004651"/>
    </source>
</evidence>
<evidence type="ECO:0000256" key="6">
    <source>
        <dbReference type="ARBA" id="ARBA00022989"/>
    </source>
</evidence>
<sequence>MTNFLIIIIMIINFIFQGTILPYFEIFGVVPNTALIIVVIFALAKGKYYGGFYGLIFGLIQDIMYSPVIGINAFILFFTGFCIGYVEDTFARDNIISPIFFTSVATVCYNILYSLFLYFLSRNINFTTAVRSVFSFEIVYNSIVSIAIYKLFQKIFSGPKIRFGKR</sequence>
<dbReference type="EMBL" id="JACRTG010000028">
    <property type="protein sequence ID" value="MBC8588842.1"/>
    <property type="molecule type" value="Genomic_DNA"/>
</dbReference>
<evidence type="ECO:0000256" key="7">
    <source>
        <dbReference type="ARBA" id="ARBA00023136"/>
    </source>
</evidence>
<dbReference type="PIRSF" id="PIRSF037497">
    <property type="entry name" value="MreD_Clostridium/Treponema_prd"/>
    <property type="match status" value="1"/>
</dbReference>
<feature type="transmembrane region" description="Helical" evidence="8">
    <location>
        <begin position="64"/>
        <end position="86"/>
    </location>
</feature>
<gene>
    <name evidence="9" type="primary">mreD</name>
    <name evidence="9" type="ORF">H8707_11500</name>
</gene>
<keyword evidence="3" id="KW-1003">Cell membrane</keyword>
<dbReference type="Gene3D" id="1.10.1760.20">
    <property type="match status" value="1"/>
</dbReference>
<dbReference type="Pfam" id="PF04093">
    <property type="entry name" value="MreD"/>
    <property type="match status" value="1"/>
</dbReference>
<name>A0A926EWJ7_9FIRM</name>
<dbReference type="NCBIfam" id="TIGR03426">
    <property type="entry name" value="shape_MreD"/>
    <property type="match status" value="1"/>
</dbReference>
<feature type="transmembrane region" description="Helical" evidence="8">
    <location>
        <begin position="132"/>
        <end position="152"/>
    </location>
</feature>
<organism evidence="9 10">
    <name type="scientific">Paratissierella segnis</name>
    <dbReference type="NCBI Taxonomy" id="2763679"/>
    <lineage>
        <taxon>Bacteria</taxon>
        <taxon>Bacillati</taxon>
        <taxon>Bacillota</taxon>
        <taxon>Tissierellia</taxon>
        <taxon>Tissierellales</taxon>
        <taxon>Tissierellaceae</taxon>
        <taxon>Paratissierella</taxon>
    </lineage>
</organism>
<evidence type="ECO:0000256" key="2">
    <source>
        <dbReference type="ARBA" id="ARBA00007776"/>
    </source>
</evidence>
<keyword evidence="7 8" id="KW-0472">Membrane</keyword>
<reference evidence="9" key="1">
    <citation type="submission" date="2020-08" db="EMBL/GenBank/DDBJ databases">
        <title>Genome public.</title>
        <authorList>
            <person name="Liu C."/>
            <person name="Sun Q."/>
        </authorList>
    </citation>
    <scope>NUCLEOTIDE SEQUENCE</scope>
    <source>
        <strain evidence="9">BX21</strain>
    </source>
</reference>
<keyword evidence="5" id="KW-0133">Cell shape</keyword>
<feature type="transmembrane region" description="Helical" evidence="8">
    <location>
        <begin position="20"/>
        <end position="44"/>
    </location>
</feature>
<keyword evidence="10" id="KW-1185">Reference proteome</keyword>
<comment type="similarity">
    <text evidence="2">Belongs to the MreD family.</text>
</comment>
<dbReference type="GO" id="GO:0005886">
    <property type="term" value="C:plasma membrane"/>
    <property type="evidence" value="ECO:0007669"/>
    <property type="project" value="UniProtKB-SubCell"/>
</dbReference>
<dbReference type="AlphaFoldDB" id="A0A926EWJ7"/>
<evidence type="ECO:0000313" key="9">
    <source>
        <dbReference type="EMBL" id="MBC8588842.1"/>
    </source>
</evidence>
<comment type="subcellular location">
    <subcellularLocation>
        <location evidence="1">Cell membrane</location>
        <topology evidence="1">Multi-pass membrane protein</topology>
    </subcellularLocation>
</comment>
<dbReference type="Proteomes" id="UP000601171">
    <property type="component" value="Unassembled WGS sequence"/>
</dbReference>
<evidence type="ECO:0000256" key="4">
    <source>
        <dbReference type="ARBA" id="ARBA00022692"/>
    </source>
</evidence>
<comment type="caution">
    <text evidence="9">The sequence shown here is derived from an EMBL/GenBank/DDBJ whole genome shotgun (WGS) entry which is preliminary data.</text>
</comment>
<evidence type="ECO:0000256" key="3">
    <source>
        <dbReference type="ARBA" id="ARBA00022475"/>
    </source>
</evidence>
<dbReference type="GO" id="GO:0008360">
    <property type="term" value="P:regulation of cell shape"/>
    <property type="evidence" value="ECO:0007669"/>
    <property type="project" value="UniProtKB-KW"/>
</dbReference>
<proteinExistence type="inferred from homology"/>
<protein>
    <submittedName>
        <fullName evidence="9">Rod shape-determining protein MreD</fullName>
    </submittedName>
</protein>
<keyword evidence="6 8" id="KW-1133">Transmembrane helix</keyword>
<dbReference type="InterPro" id="IPR007227">
    <property type="entry name" value="Cell_shape_determining_MreD"/>
</dbReference>
<dbReference type="RefSeq" id="WP_262430294.1">
    <property type="nucleotide sequence ID" value="NZ_JACRTG010000028.1"/>
</dbReference>